<keyword evidence="5" id="KW-0413">Isomerase</keyword>
<evidence type="ECO:0000256" key="5">
    <source>
        <dbReference type="ARBA" id="ARBA00023235"/>
    </source>
</evidence>
<evidence type="ECO:0000313" key="9">
    <source>
        <dbReference type="Proteomes" id="UP000199592"/>
    </source>
</evidence>
<dbReference type="RefSeq" id="WP_090298578.1">
    <property type="nucleotide sequence ID" value="NZ_FNKI01000004.1"/>
</dbReference>
<dbReference type="InterPro" id="IPR046357">
    <property type="entry name" value="PPIase_dom_sf"/>
</dbReference>
<keyword evidence="6" id="KW-1133">Transmembrane helix</keyword>
<dbReference type="PANTHER" id="PTHR47245:SF1">
    <property type="entry name" value="FOLDASE PROTEIN PRSA"/>
    <property type="match status" value="1"/>
</dbReference>
<comment type="catalytic activity">
    <reaction evidence="1">
        <text>[protein]-peptidylproline (omega=180) = [protein]-peptidylproline (omega=0)</text>
        <dbReference type="Rhea" id="RHEA:16237"/>
        <dbReference type="Rhea" id="RHEA-COMP:10747"/>
        <dbReference type="Rhea" id="RHEA-COMP:10748"/>
        <dbReference type="ChEBI" id="CHEBI:83833"/>
        <dbReference type="ChEBI" id="CHEBI:83834"/>
        <dbReference type="EC" id="5.2.1.8"/>
    </reaction>
</comment>
<evidence type="ECO:0000313" key="8">
    <source>
        <dbReference type="EMBL" id="SDX00941.1"/>
    </source>
</evidence>
<proteinExistence type="predicted"/>
<evidence type="ECO:0000256" key="3">
    <source>
        <dbReference type="ARBA" id="ARBA00022729"/>
    </source>
</evidence>
<name>A0A1H2Y7A4_9FLAO</name>
<keyword evidence="3" id="KW-0732">Signal</keyword>
<evidence type="ECO:0000256" key="4">
    <source>
        <dbReference type="ARBA" id="ARBA00023110"/>
    </source>
</evidence>
<accession>A0A1H2Y7A4</accession>
<dbReference type="STRING" id="1073328.SAMN05216294_3074"/>
<evidence type="ECO:0000256" key="1">
    <source>
        <dbReference type="ARBA" id="ARBA00000971"/>
    </source>
</evidence>
<evidence type="ECO:0000259" key="7">
    <source>
        <dbReference type="Pfam" id="PF13145"/>
    </source>
</evidence>
<feature type="transmembrane region" description="Helical" evidence="6">
    <location>
        <begin position="9"/>
        <end position="26"/>
    </location>
</feature>
<gene>
    <name evidence="8" type="ORF">SAMN04487892_2947</name>
</gene>
<keyword evidence="9" id="KW-1185">Reference proteome</keyword>
<dbReference type="EMBL" id="FNMY01000005">
    <property type="protein sequence ID" value="SDX00941.1"/>
    <property type="molecule type" value="Genomic_DNA"/>
</dbReference>
<protein>
    <recommendedName>
        <fullName evidence="2">peptidylprolyl isomerase</fullName>
        <ecNumber evidence="2">5.2.1.8</ecNumber>
    </recommendedName>
</protein>
<dbReference type="OrthoDB" id="196786at2"/>
<dbReference type="Pfam" id="PF13145">
    <property type="entry name" value="Rotamase_2"/>
    <property type="match status" value="1"/>
</dbReference>
<dbReference type="Gene3D" id="1.10.4030.10">
    <property type="entry name" value="Porin chaperone SurA, peptide-binding domain"/>
    <property type="match status" value="1"/>
</dbReference>
<organism evidence="8 9">
    <name type="scientific">Flagellimonas zhangzhouensis</name>
    <dbReference type="NCBI Taxonomy" id="1073328"/>
    <lineage>
        <taxon>Bacteria</taxon>
        <taxon>Pseudomonadati</taxon>
        <taxon>Bacteroidota</taxon>
        <taxon>Flavobacteriia</taxon>
        <taxon>Flavobacteriales</taxon>
        <taxon>Flavobacteriaceae</taxon>
        <taxon>Flagellimonas</taxon>
    </lineage>
</organism>
<keyword evidence="6" id="KW-0812">Transmembrane</keyword>
<evidence type="ECO:0000256" key="2">
    <source>
        <dbReference type="ARBA" id="ARBA00013194"/>
    </source>
</evidence>
<dbReference type="Proteomes" id="UP000199592">
    <property type="component" value="Unassembled WGS sequence"/>
</dbReference>
<dbReference type="EC" id="5.2.1.8" evidence="2"/>
<keyword evidence="4" id="KW-0697">Rotamase</keyword>
<dbReference type="GO" id="GO:0003755">
    <property type="term" value="F:peptidyl-prolyl cis-trans isomerase activity"/>
    <property type="evidence" value="ECO:0007669"/>
    <property type="project" value="UniProtKB-KW"/>
</dbReference>
<reference evidence="9" key="1">
    <citation type="submission" date="2016-10" db="EMBL/GenBank/DDBJ databases">
        <authorList>
            <person name="Varghese N."/>
            <person name="Submissions S."/>
        </authorList>
    </citation>
    <scope>NUCLEOTIDE SEQUENCE [LARGE SCALE GENOMIC DNA]</scope>
    <source>
        <strain evidence="9">DSM 25030</strain>
    </source>
</reference>
<feature type="domain" description="PpiC" evidence="7">
    <location>
        <begin position="114"/>
        <end position="240"/>
    </location>
</feature>
<dbReference type="AlphaFoldDB" id="A0A1H2Y7A4"/>
<dbReference type="Gene3D" id="3.10.50.40">
    <property type="match status" value="1"/>
</dbReference>
<dbReference type="InterPro" id="IPR000297">
    <property type="entry name" value="PPIase_PpiC"/>
</dbReference>
<dbReference type="InterPro" id="IPR050245">
    <property type="entry name" value="PrsA_foldase"/>
</dbReference>
<keyword evidence="6" id="KW-0472">Membrane</keyword>
<evidence type="ECO:0000256" key="6">
    <source>
        <dbReference type="SAM" id="Phobius"/>
    </source>
</evidence>
<dbReference type="PANTHER" id="PTHR47245">
    <property type="entry name" value="PEPTIDYLPROLYL ISOMERASE"/>
    <property type="match status" value="1"/>
</dbReference>
<sequence>MKNFWKEPLLHFLLIGLLIFGYYSYVNKDIAPENAIVIDDSEYDYLLGLWKKQWQREPNNDDIKAFIDQYLRQEVFYKEALAMNLDHNDIIVKRRLSQKMEAVSNDLNAMIKAPSDEDLLLFYQQNEDLFQLPPTYTFQQVLFLEDEPDLEQELKAHKLSLTQTMEIPMKRKRKLSLSNSWNGATALDINKSFGKDFTLALDSLPLDQWIGPIESGYGQHLVFISDKIQSKTADFKEIKPYVEKEYEYQTELETQEQMYRDLLDKYQVKIISEKIPEAIKNSYSKS</sequence>